<dbReference type="RefSeq" id="XP_022319448.1">
    <property type="nucleotide sequence ID" value="XM_022463740.1"/>
</dbReference>
<dbReference type="OrthoDB" id="6105835at2759"/>
<proteinExistence type="predicted"/>
<dbReference type="AlphaFoldDB" id="A0A8B8CUG5"/>
<organism evidence="1 2">
    <name type="scientific">Crassostrea virginica</name>
    <name type="common">Eastern oyster</name>
    <dbReference type="NCBI Taxonomy" id="6565"/>
    <lineage>
        <taxon>Eukaryota</taxon>
        <taxon>Metazoa</taxon>
        <taxon>Spiralia</taxon>
        <taxon>Lophotrochozoa</taxon>
        <taxon>Mollusca</taxon>
        <taxon>Bivalvia</taxon>
        <taxon>Autobranchia</taxon>
        <taxon>Pteriomorphia</taxon>
        <taxon>Ostreida</taxon>
        <taxon>Ostreoidea</taxon>
        <taxon>Ostreidae</taxon>
        <taxon>Crassostrea</taxon>
    </lineage>
</organism>
<reference evidence="2" key="1">
    <citation type="submission" date="2025-08" db="UniProtKB">
        <authorList>
            <consortium name="RefSeq"/>
        </authorList>
    </citation>
    <scope>IDENTIFICATION</scope>
    <source>
        <tissue evidence="2">Whole sample</tissue>
    </source>
</reference>
<keyword evidence="1" id="KW-1185">Reference proteome</keyword>
<dbReference type="Proteomes" id="UP000694844">
    <property type="component" value="Chromosome 2"/>
</dbReference>
<evidence type="ECO:0000313" key="2">
    <source>
        <dbReference type="RefSeq" id="XP_022319448.1"/>
    </source>
</evidence>
<accession>A0A8B8CUG5</accession>
<dbReference type="KEGG" id="cvn:111122153"/>
<evidence type="ECO:0000313" key="1">
    <source>
        <dbReference type="Proteomes" id="UP000694844"/>
    </source>
</evidence>
<dbReference type="Gene3D" id="1.10.533.10">
    <property type="entry name" value="Death Domain, Fas"/>
    <property type="match status" value="1"/>
</dbReference>
<gene>
    <name evidence="2" type="primary">LOC111122153</name>
</gene>
<name>A0A8B8CUG5_CRAVI</name>
<sequence>MDSSINTIDGTLLYQGYLRRYDIRAHQESLKKVHVTLSKSLNAGGESLYKLKLGHKGSVTFSAEELHFYEKDEIELKTPHTFLSCLHQKRKMPSLKHKRYLSVTLVIKRFDLVHCFTLCGSTQKQLHEDSVGILWDTLKKEFGEIRSWFVKIPEMDPTESFRFALTNKNFCLLDSTANILKDFKFRMVKCNVSFNSATEMMELKVYIDVGVNYTDFEIADVIHLKATSKFAEDMNKIMVEKHLLLNEDSPFHIEKSPVENENSPLDILESPSDNKASSIVSEKSLALRSIETLPPPCPHQPPVCVTLRKTLYPEDFDNPPKLNCRTNLIRSESTACITKCEENKRSHRNVFYVNISQYDDRLYMNELFSEQSHIRMKCRIVRWNRLSDELKEVNEDAAQRHWSYFDNQFKHRSRDDSYKKICNVSLWYDEPRPTGSDCEEDSLEDYWKTDLCLSIQRVMEGSGPKMWQIFSITHSQYLELSMKLDLRSNAPRAKDWTEFAEWIGIRKSREIELIQHFCYTRKMVIMDVVFSHWYFQYERRRAVPSCNYNMLKSVLLGMERYDLILVIERNISGDENDAESDEDNTHF</sequence>
<dbReference type="GeneID" id="111122153"/>
<protein>
    <submittedName>
        <fullName evidence="2">Uncharacterized protein LOC111122153</fullName>
    </submittedName>
</protein>
<dbReference type="InterPro" id="IPR011029">
    <property type="entry name" value="DEATH-like_dom_sf"/>
</dbReference>